<feature type="region of interest" description="Disordered" evidence="2">
    <location>
        <begin position="389"/>
        <end position="439"/>
    </location>
</feature>
<sequence length="469" mass="52167">MVNTRYETIVIKRSLVCRHWLPYLPLHSSSILSNTHRPKAMFKSVTIDSTIFALSAILMYGLDHVESATAIKFPLLSVPNGYAQTISIGGDQEFTVMVTLRNSMFWVPSIDCRSCGRRHKFDPSLSSSFKPDGTKWEHKYWIGTVRGILGNDEIKGRIRLCYNCTFGMAKKMENFEDLHTDGMLGLSASTGTPFCRPFLFQTSYSFVIDFVSNPKGGAGYVTYGDSVGCPFQEEKVLEYDYLRESSYEFQVQLEMGDFKPFSLSATPELVPYIAGPLAIIEGIANCAGAEYIDGYYEVSCKDMDTIPDLIITDWITSFPITSDKLIRKIEGRCILALAVQSSIGFGPEIYFGSPLFEQYCVRVDTKTKTVVLARDKATSITTTLSRTCKSRTSSTGFPPSRSSKSQTSSTGFPPSRSSKSRTSSTGFPPSSSTQSTNTTEALVTTTKITAFDSYRYPLVFLILSLLFMY</sequence>
<dbReference type="PANTHER" id="PTHR47966:SF45">
    <property type="entry name" value="PEPTIDASE A1 DOMAIN-CONTAINING PROTEIN"/>
    <property type="match status" value="1"/>
</dbReference>
<dbReference type="PANTHER" id="PTHR47966">
    <property type="entry name" value="BETA-SITE APP-CLEAVING ENZYME, ISOFORM A-RELATED"/>
    <property type="match status" value="1"/>
</dbReference>
<dbReference type="InterPro" id="IPR034164">
    <property type="entry name" value="Pepsin-like_dom"/>
</dbReference>
<comment type="caution">
    <text evidence="4">The sequence shown here is derived from an EMBL/GenBank/DDBJ whole genome shotgun (WGS) entry which is preliminary data.</text>
</comment>
<dbReference type="Gene3D" id="2.40.70.10">
    <property type="entry name" value="Acid Proteases"/>
    <property type="match status" value="2"/>
</dbReference>
<protein>
    <recommendedName>
        <fullName evidence="3">Peptidase A1 domain-containing protein</fullName>
    </recommendedName>
</protein>
<feature type="compositionally biased region" description="Low complexity" evidence="2">
    <location>
        <begin position="400"/>
        <end position="439"/>
    </location>
</feature>
<dbReference type="GO" id="GO:0005764">
    <property type="term" value="C:lysosome"/>
    <property type="evidence" value="ECO:0007669"/>
    <property type="project" value="TreeGrafter"/>
</dbReference>
<dbReference type="SUPFAM" id="SSF50630">
    <property type="entry name" value="Acid proteases"/>
    <property type="match status" value="1"/>
</dbReference>
<name>A0AA36GIU0_CYLNA</name>
<evidence type="ECO:0000256" key="2">
    <source>
        <dbReference type="SAM" id="MobiDB-lite"/>
    </source>
</evidence>
<dbReference type="InterPro" id="IPR033121">
    <property type="entry name" value="PEPTIDASE_A1"/>
</dbReference>
<dbReference type="InterPro" id="IPR021109">
    <property type="entry name" value="Peptidase_aspartic_dom_sf"/>
</dbReference>
<evidence type="ECO:0000259" key="3">
    <source>
        <dbReference type="PROSITE" id="PS51767"/>
    </source>
</evidence>
<organism evidence="4 5">
    <name type="scientific">Cylicocyclus nassatus</name>
    <name type="common">Nematode worm</name>
    <dbReference type="NCBI Taxonomy" id="53992"/>
    <lineage>
        <taxon>Eukaryota</taxon>
        <taxon>Metazoa</taxon>
        <taxon>Ecdysozoa</taxon>
        <taxon>Nematoda</taxon>
        <taxon>Chromadorea</taxon>
        <taxon>Rhabditida</taxon>
        <taxon>Rhabditina</taxon>
        <taxon>Rhabditomorpha</taxon>
        <taxon>Strongyloidea</taxon>
        <taxon>Strongylidae</taxon>
        <taxon>Cylicocyclus</taxon>
    </lineage>
</organism>
<proteinExistence type="inferred from homology"/>
<dbReference type="GO" id="GO:0004190">
    <property type="term" value="F:aspartic-type endopeptidase activity"/>
    <property type="evidence" value="ECO:0007669"/>
    <property type="project" value="InterPro"/>
</dbReference>
<comment type="similarity">
    <text evidence="1">Belongs to the peptidase A1 family.</text>
</comment>
<keyword evidence="5" id="KW-1185">Reference proteome</keyword>
<dbReference type="PROSITE" id="PS51767">
    <property type="entry name" value="PEPTIDASE_A1"/>
    <property type="match status" value="1"/>
</dbReference>
<accession>A0AA36GIU0</accession>
<dbReference type="AlphaFoldDB" id="A0AA36GIU0"/>
<evidence type="ECO:0000313" key="5">
    <source>
        <dbReference type="Proteomes" id="UP001176961"/>
    </source>
</evidence>
<reference evidence="4" key="1">
    <citation type="submission" date="2023-07" db="EMBL/GenBank/DDBJ databases">
        <authorList>
            <consortium name="CYATHOMIX"/>
        </authorList>
    </citation>
    <scope>NUCLEOTIDE SEQUENCE</scope>
    <source>
        <strain evidence="4">N/A</strain>
    </source>
</reference>
<evidence type="ECO:0000256" key="1">
    <source>
        <dbReference type="ARBA" id="ARBA00007447"/>
    </source>
</evidence>
<dbReference type="CDD" id="cd05471">
    <property type="entry name" value="pepsin_like"/>
    <property type="match status" value="1"/>
</dbReference>
<dbReference type="Proteomes" id="UP001176961">
    <property type="component" value="Unassembled WGS sequence"/>
</dbReference>
<dbReference type="EMBL" id="CATQJL010000112">
    <property type="protein sequence ID" value="CAJ0593635.1"/>
    <property type="molecule type" value="Genomic_DNA"/>
</dbReference>
<dbReference type="GO" id="GO:0006508">
    <property type="term" value="P:proteolysis"/>
    <property type="evidence" value="ECO:0007669"/>
    <property type="project" value="InterPro"/>
</dbReference>
<feature type="domain" description="Peptidase A1" evidence="3">
    <location>
        <begin position="82"/>
        <end position="373"/>
    </location>
</feature>
<evidence type="ECO:0000313" key="4">
    <source>
        <dbReference type="EMBL" id="CAJ0593635.1"/>
    </source>
</evidence>
<dbReference type="Pfam" id="PF00026">
    <property type="entry name" value="Asp"/>
    <property type="match status" value="1"/>
</dbReference>
<gene>
    <name evidence="4" type="ORF">CYNAS_LOCUS5618</name>
</gene>
<dbReference type="InterPro" id="IPR001461">
    <property type="entry name" value="Aspartic_peptidase_A1"/>
</dbReference>